<dbReference type="FunFam" id="1.25.40.950:FF:000001">
    <property type="entry name" value="Arf-GAP with SH3 domain, ANK repeat and PH domain-containing protein 1"/>
    <property type="match status" value="1"/>
</dbReference>
<dbReference type="SUPFAM" id="SSF50729">
    <property type="entry name" value="PH domain-like"/>
    <property type="match status" value="1"/>
</dbReference>
<evidence type="ECO:0000256" key="4">
    <source>
        <dbReference type="ARBA" id="ARBA00022443"/>
    </source>
</evidence>
<dbReference type="FunFam" id="1.20.1270.60:FF:000004">
    <property type="entry name" value="Arf-GAP with SH3 domain, ANK repeat and PH domain-containing protein 1"/>
    <property type="match status" value="1"/>
</dbReference>
<dbReference type="SUPFAM" id="SSF50044">
    <property type="entry name" value="SH3-domain"/>
    <property type="match status" value="1"/>
</dbReference>
<name>A0AAJ7TGQ2_PETMA</name>
<dbReference type="InterPro" id="IPR043593">
    <property type="entry name" value="ASAP"/>
</dbReference>
<dbReference type="InterPro" id="IPR002110">
    <property type="entry name" value="Ankyrin_rpt"/>
</dbReference>
<evidence type="ECO:0000256" key="14">
    <source>
        <dbReference type="PROSITE-ProRule" id="PRU00023"/>
    </source>
</evidence>
<sequence>MPDHITVPDFVSETLEDYSSPTTSTFTTKMNMCRSSVSAVEEYLDLDRAALQKMKKSIKAIQTSGQSHVENEEAYTLALDKVGTNLMSRDDPNLGAAFLKFSVFTKELTSLLKNLVQNMSNIVVFPLDCLLKGDLKGAKGDLKKPFDKAWKDYETKFLKIEKEKKEHARQHGMIRTEITGAEIAEDMEKERRVFQLQMCEYLIKVNEIKTKKGVDLLQHLIKFYHAQCNFFQDGLKAVESLKSYVEKLANDLYTIKQSQDEERKQLCSLRDTLKTCLQVEQKEDSQGRQSGAGYSLHQLQGNKEHGSERTGYLFKKSEGIRKVWQKRSCAVKNGYLTISHGTVNQPPAKLNLLTCQVKPYPDDKKSFDLISHNRTYHFQAEDDQDCLMWISVLTNSKEEALNMAFSGEAGSDECDSATDLTKDIIADILRTPGNNSCCDCDAPDPSWLSTNLGILTCIECSGIHREMGVHVSRIQSLTLDVLGTSELLIARNVGNSGFNDVMEAQLPDASSSKPTPNSDMVARKEYILAKYVERRFARKSGSTSAAKLNNLYNAVTSRDVLALVAVHAEGVDLTEALPPYPGQEVGETALHLAVRKMDRCSLHIVDFLIQNSGNLNKQTVKGNTALHYCCVYNHTECLKLLLRSKAATDIANESGETAMDIAKRTRQSQCEELLTQALMGKFNPHIHVEYEWRLGENFLDESDDELDDKPSPAKREGSVRPVTVYGSSSTTQGGVPPAPGAVQLPMPGPGPTRLRPSSSTFDKRSTGGGGGGPGGAGAAFQVDNETYGTVVDGGSAPTSPPGGVLGAPPLPPRNKGTIPQAPLMPPGLPGSLDLSKKKPPPPPPGAPLGPPPAPPQPPGGFPSGHKRAISDPVSPLPPAPPVRGTSVIRHDLSQQPPPPVAKTPGVIEAMVQQGSTENAATKASRGLQGLPSKPLAYVKLHKESPPPPDASNSFSDVPLPAPRKHIPPKPRVRRVKAVYDCIADHGDELSFHEGEVIVVTGEEDQEWWKGHVEGHPERQGVFPVSFVHVLVE</sequence>
<keyword evidence="5" id="KW-0343">GTPase activation</keyword>
<feature type="region of interest" description="Disordered" evidence="17">
    <location>
        <begin position="701"/>
        <end position="905"/>
    </location>
</feature>
<dbReference type="CDD" id="cd13251">
    <property type="entry name" value="PH_ASAP"/>
    <property type="match status" value="1"/>
</dbReference>
<evidence type="ECO:0000256" key="8">
    <source>
        <dbReference type="ARBA" id="ARBA00022723"/>
    </source>
</evidence>
<evidence type="ECO:0000256" key="6">
    <source>
        <dbReference type="ARBA" id="ARBA00022490"/>
    </source>
</evidence>
<dbReference type="Gene3D" id="1.25.40.950">
    <property type="match status" value="1"/>
</dbReference>
<dbReference type="SMART" id="SM00233">
    <property type="entry name" value="PH"/>
    <property type="match status" value="1"/>
</dbReference>
<feature type="repeat" description="ANK" evidence="14">
    <location>
        <begin position="621"/>
        <end position="653"/>
    </location>
</feature>
<feature type="domain" description="SH3" evidence="18">
    <location>
        <begin position="970"/>
        <end position="1032"/>
    </location>
</feature>
<dbReference type="InterPro" id="IPR036770">
    <property type="entry name" value="Ankyrin_rpt-contain_sf"/>
</dbReference>
<evidence type="ECO:0000256" key="1">
    <source>
        <dbReference type="ARBA" id="ARBA00004370"/>
    </source>
</evidence>
<dbReference type="FunFam" id="2.30.30.40:FF:000012">
    <property type="entry name" value="Arf-GAP with SH3 domain, ANK repeat and PH domain-containing protein 2"/>
    <property type="match status" value="1"/>
</dbReference>
<comment type="subcellular location">
    <subcellularLocation>
        <location evidence="2">Cytoplasm</location>
    </subcellularLocation>
    <subcellularLocation>
        <location evidence="3">Golgi apparatus</location>
    </subcellularLocation>
    <subcellularLocation>
        <location evidence="1">Membrane</location>
    </subcellularLocation>
</comment>
<dbReference type="PROSITE" id="PS50297">
    <property type="entry name" value="ANK_REP_REGION"/>
    <property type="match status" value="1"/>
</dbReference>
<evidence type="ECO:0000256" key="15">
    <source>
        <dbReference type="PROSITE-ProRule" id="PRU00192"/>
    </source>
</evidence>
<dbReference type="GO" id="GO:0008270">
    <property type="term" value="F:zinc ion binding"/>
    <property type="evidence" value="ECO:0007669"/>
    <property type="project" value="UniProtKB-KW"/>
</dbReference>
<dbReference type="PROSITE" id="PS50003">
    <property type="entry name" value="PH_DOMAIN"/>
    <property type="match status" value="1"/>
</dbReference>
<evidence type="ECO:0000256" key="10">
    <source>
        <dbReference type="ARBA" id="ARBA00022833"/>
    </source>
</evidence>
<dbReference type="RefSeq" id="XP_032817646.1">
    <property type="nucleotide sequence ID" value="XM_032961755.1"/>
</dbReference>
<organism evidence="21 22">
    <name type="scientific">Petromyzon marinus</name>
    <name type="common">Sea lamprey</name>
    <dbReference type="NCBI Taxonomy" id="7757"/>
    <lineage>
        <taxon>Eukaryota</taxon>
        <taxon>Metazoa</taxon>
        <taxon>Chordata</taxon>
        <taxon>Craniata</taxon>
        <taxon>Vertebrata</taxon>
        <taxon>Cyclostomata</taxon>
        <taxon>Hyperoartia</taxon>
        <taxon>Petromyzontiformes</taxon>
        <taxon>Petromyzontidae</taxon>
        <taxon>Petromyzon</taxon>
    </lineage>
</organism>
<dbReference type="Gene3D" id="2.30.30.40">
    <property type="entry name" value="SH3 Domains"/>
    <property type="match status" value="1"/>
</dbReference>
<evidence type="ECO:0000259" key="18">
    <source>
        <dbReference type="PROSITE" id="PS50002"/>
    </source>
</evidence>
<keyword evidence="21" id="KW-1185">Reference proteome</keyword>
<dbReference type="PROSITE" id="PS50088">
    <property type="entry name" value="ANK_REPEAT"/>
    <property type="match status" value="2"/>
</dbReference>
<keyword evidence="7" id="KW-0597">Phosphoprotein</keyword>
<feature type="repeat" description="ANK" evidence="14">
    <location>
        <begin position="585"/>
        <end position="620"/>
    </location>
</feature>
<dbReference type="Gene3D" id="2.30.29.30">
    <property type="entry name" value="Pleckstrin-homology domain (PH domain)/Phosphotyrosine-binding domain (PTB)"/>
    <property type="match status" value="1"/>
</dbReference>
<keyword evidence="9" id="KW-0677">Repeat</keyword>
<dbReference type="SUPFAM" id="SSF103657">
    <property type="entry name" value="BAR/IMD domain-like"/>
    <property type="match status" value="1"/>
</dbReference>
<evidence type="ECO:0000256" key="9">
    <source>
        <dbReference type="ARBA" id="ARBA00022737"/>
    </source>
</evidence>
<dbReference type="PRINTS" id="PR00452">
    <property type="entry name" value="SH3DOMAIN"/>
</dbReference>
<dbReference type="PANTHER" id="PTHR45854:SF3">
    <property type="entry name" value="ARFGAP WITH SH3 DOMAIN, ANK REPEAT AND PH DOMAIN-CONTAINING PROTEIN"/>
    <property type="match status" value="1"/>
</dbReference>
<evidence type="ECO:0000256" key="12">
    <source>
        <dbReference type="ARBA" id="ARBA00023043"/>
    </source>
</evidence>
<dbReference type="Pfam" id="PF00018">
    <property type="entry name" value="SH3_1"/>
    <property type="match status" value="1"/>
</dbReference>
<feature type="region of interest" description="Disordered" evidence="17">
    <location>
        <begin position="941"/>
        <end position="968"/>
    </location>
</feature>
<dbReference type="SUPFAM" id="SSF48403">
    <property type="entry name" value="Ankyrin repeat"/>
    <property type="match status" value="1"/>
</dbReference>
<dbReference type="Proteomes" id="UP001318040">
    <property type="component" value="Chromosome 27"/>
</dbReference>
<evidence type="ECO:0000256" key="3">
    <source>
        <dbReference type="ARBA" id="ARBA00004555"/>
    </source>
</evidence>
<evidence type="ECO:0000256" key="16">
    <source>
        <dbReference type="PROSITE-ProRule" id="PRU00288"/>
    </source>
</evidence>
<dbReference type="PROSITE" id="PS50115">
    <property type="entry name" value="ARFGAP"/>
    <property type="match status" value="1"/>
</dbReference>
<dbReference type="Pfam" id="PF16746">
    <property type="entry name" value="BAR_3"/>
    <property type="match status" value="1"/>
</dbReference>
<evidence type="ECO:0000256" key="5">
    <source>
        <dbReference type="ARBA" id="ARBA00022468"/>
    </source>
</evidence>
<evidence type="ECO:0000256" key="2">
    <source>
        <dbReference type="ARBA" id="ARBA00004496"/>
    </source>
</evidence>
<dbReference type="FunFam" id="2.30.29.30:FF:000012">
    <property type="entry name" value="Arf-GAP with SH3 domain, ANK repeat and PH domain-containing protein 2"/>
    <property type="match status" value="1"/>
</dbReference>
<gene>
    <name evidence="22" type="primary">ASAP2</name>
</gene>
<evidence type="ECO:0000256" key="17">
    <source>
        <dbReference type="SAM" id="MobiDB-lite"/>
    </source>
</evidence>
<dbReference type="PANTHER" id="PTHR45854">
    <property type="entry name" value="ASAP FAMILY MEMBER"/>
    <property type="match status" value="1"/>
</dbReference>
<keyword evidence="6" id="KW-0963">Cytoplasm</keyword>
<dbReference type="SMART" id="SM00248">
    <property type="entry name" value="ANK"/>
    <property type="match status" value="2"/>
</dbReference>
<protein>
    <submittedName>
        <fullName evidence="22">Arf-GAP with SH3 domain, ANK repeat and PH domain-containing protein 2 isoform X2</fullName>
    </submittedName>
</protein>
<dbReference type="SMART" id="SM00105">
    <property type="entry name" value="ArfGap"/>
    <property type="match status" value="1"/>
</dbReference>
<evidence type="ECO:0000259" key="19">
    <source>
        <dbReference type="PROSITE" id="PS50003"/>
    </source>
</evidence>
<dbReference type="GO" id="GO:0016020">
    <property type="term" value="C:membrane"/>
    <property type="evidence" value="ECO:0007669"/>
    <property type="project" value="UniProtKB-SubCell"/>
</dbReference>
<keyword evidence="10" id="KW-0862">Zinc</keyword>
<accession>A0AAJ7TGQ2</accession>
<evidence type="ECO:0000313" key="21">
    <source>
        <dbReference type="Proteomes" id="UP001318040"/>
    </source>
</evidence>
<dbReference type="InterPro" id="IPR037278">
    <property type="entry name" value="ARFGAP/RecO"/>
</dbReference>
<dbReference type="InterPro" id="IPR035836">
    <property type="entry name" value="ASAP1-like_SH3"/>
</dbReference>
<dbReference type="Gene3D" id="1.20.1270.60">
    <property type="entry name" value="Arfaptin homology (AH) domain/BAR domain"/>
    <property type="match status" value="1"/>
</dbReference>
<feature type="compositionally biased region" description="Gly residues" evidence="17">
    <location>
        <begin position="766"/>
        <end position="777"/>
    </location>
</feature>
<dbReference type="InterPro" id="IPR001452">
    <property type="entry name" value="SH3_domain"/>
</dbReference>
<dbReference type="CDD" id="cd11821">
    <property type="entry name" value="SH3_ASAP"/>
    <property type="match status" value="1"/>
</dbReference>
<evidence type="ECO:0000259" key="20">
    <source>
        <dbReference type="PROSITE" id="PS50115"/>
    </source>
</evidence>
<dbReference type="AlphaFoldDB" id="A0AAJ7TGQ2"/>
<keyword evidence="11" id="KW-0333">Golgi apparatus</keyword>
<keyword evidence="16" id="KW-0863">Zinc-finger</keyword>
<dbReference type="Pfam" id="PF00169">
    <property type="entry name" value="PH"/>
    <property type="match status" value="1"/>
</dbReference>
<dbReference type="Pfam" id="PF01412">
    <property type="entry name" value="ArfGap"/>
    <property type="match status" value="1"/>
</dbReference>
<evidence type="ECO:0000256" key="7">
    <source>
        <dbReference type="ARBA" id="ARBA00022553"/>
    </source>
</evidence>
<dbReference type="InterPro" id="IPR001164">
    <property type="entry name" value="ArfGAP_dom"/>
</dbReference>
<dbReference type="InterPro" id="IPR011993">
    <property type="entry name" value="PH-like_dom_sf"/>
</dbReference>
<dbReference type="Pfam" id="PF12796">
    <property type="entry name" value="Ank_2"/>
    <property type="match status" value="1"/>
</dbReference>
<dbReference type="GO" id="GO:0005794">
    <property type="term" value="C:Golgi apparatus"/>
    <property type="evidence" value="ECO:0007669"/>
    <property type="project" value="UniProtKB-SubCell"/>
</dbReference>
<dbReference type="InterPro" id="IPR036028">
    <property type="entry name" value="SH3-like_dom_sf"/>
</dbReference>
<dbReference type="FunFam" id="1.10.220.150:FF:000002">
    <property type="entry name" value="arf-GAP with SH3 domain, ANK repeat and PH domain-containing protein 1"/>
    <property type="match status" value="1"/>
</dbReference>
<keyword evidence="4 15" id="KW-0728">SH3 domain</keyword>
<dbReference type="FunFam" id="1.25.40.20:FF:000006">
    <property type="entry name" value="Arf-GAP with SH3 domain, ANK repeat and PH domain-containing protein 2"/>
    <property type="match status" value="1"/>
</dbReference>
<dbReference type="Gene3D" id="1.25.40.20">
    <property type="entry name" value="Ankyrin repeat-containing domain"/>
    <property type="match status" value="1"/>
</dbReference>
<evidence type="ECO:0000313" key="22">
    <source>
        <dbReference type="RefSeq" id="XP_032817646.1"/>
    </source>
</evidence>
<dbReference type="SMART" id="SM00326">
    <property type="entry name" value="SH3"/>
    <property type="match status" value="1"/>
</dbReference>
<dbReference type="InterPro" id="IPR027267">
    <property type="entry name" value="AH/BAR_dom_sf"/>
</dbReference>
<keyword evidence="12 14" id="KW-0040">ANK repeat</keyword>
<dbReference type="GO" id="GO:0005096">
    <property type="term" value="F:GTPase activator activity"/>
    <property type="evidence" value="ECO:0007669"/>
    <property type="project" value="UniProtKB-KW"/>
</dbReference>
<dbReference type="CDD" id="cd08834">
    <property type="entry name" value="ArfGap_ASAP"/>
    <property type="match status" value="1"/>
</dbReference>
<evidence type="ECO:0000256" key="11">
    <source>
        <dbReference type="ARBA" id="ARBA00023034"/>
    </source>
</evidence>
<keyword evidence="8" id="KW-0479">Metal-binding</keyword>
<reference evidence="22" key="1">
    <citation type="submission" date="2025-08" db="UniProtKB">
        <authorList>
            <consortium name="RefSeq"/>
        </authorList>
    </citation>
    <scope>IDENTIFICATION</scope>
    <source>
        <tissue evidence="22">Sperm</tissue>
    </source>
</reference>
<feature type="domain" description="Arf-GAP" evidence="20">
    <location>
        <begin position="422"/>
        <end position="544"/>
    </location>
</feature>
<evidence type="ECO:0000256" key="13">
    <source>
        <dbReference type="ARBA" id="ARBA00023136"/>
    </source>
</evidence>
<feature type="compositionally biased region" description="Pro residues" evidence="17">
    <location>
        <begin position="840"/>
        <end position="860"/>
    </location>
</feature>
<dbReference type="InterPro" id="IPR004148">
    <property type="entry name" value="BAR_dom"/>
</dbReference>
<feature type="domain" description="PH" evidence="19">
    <location>
        <begin position="306"/>
        <end position="398"/>
    </location>
</feature>
<dbReference type="InterPro" id="IPR037844">
    <property type="entry name" value="PH_ASAP"/>
</dbReference>
<dbReference type="PROSITE" id="PS50002">
    <property type="entry name" value="SH3"/>
    <property type="match status" value="1"/>
</dbReference>
<dbReference type="Gene3D" id="1.10.220.150">
    <property type="entry name" value="Arf GTPase activating protein"/>
    <property type="match status" value="1"/>
</dbReference>
<dbReference type="SUPFAM" id="SSF57863">
    <property type="entry name" value="ArfGap/RecO-like zinc finger"/>
    <property type="match status" value="1"/>
</dbReference>
<proteinExistence type="predicted"/>
<dbReference type="PRINTS" id="PR00405">
    <property type="entry name" value="REVINTRACTNG"/>
</dbReference>
<keyword evidence="13" id="KW-0472">Membrane</keyword>
<dbReference type="InterPro" id="IPR038508">
    <property type="entry name" value="ArfGAP_dom_sf"/>
</dbReference>
<feature type="compositionally biased region" description="Basic and acidic residues" evidence="17">
    <location>
        <begin position="708"/>
        <end position="718"/>
    </location>
</feature>
<dbReference type="InterPro" id="IPR001849">
    <property type="entry name" value="PH_domain"/>
</dbReference>